<name>A0ABQ0YTH1_9NOCA</name>
<dbReference type="EMBL" id="BLAH01000143">
    <property type="protein sequence ID" value="GES39948.1"/>
    <property type="molecule type" value="Genomic_DNA"/>
</dbReference>
<evidence type="ECO:0000313" key="2">
    <source>
        <dbReference type="EMBL" id="GES39948.1"/>
    </source>
</evidence>
<dbReference type="PANTHER" id="PTHR48050">
    <property type="entry name" value="STEROL 3-BETA-GLUCOSYLTRANSFERASE"/>
    <property type="match status" value="1"/>
</dbReference>
<dbReference type="Pfam" id="PF06722">
    <property type="entry name" value="EryCIII-like_C"/>
    <property type="match status" value="1"/>
</dbReference>
<keyword evidence="3" id="KW-1185">Reference proteome</keyword>
<dbReference type="SUPFAM" id="SSF53756">
    <property type="entry name" value="UDP-Glycosyltransferase/glycogen phosphorylase"/>
    <property type="match status" value="1"/>
</dbReference>
<proteinExistence type="predicted"/>
<protein>
    <submittedName>
        <fullName evidence="2">Possible glycosyl transferase</fullName>
    </submittedName>
</protein>
<feature type="domain" description="Erythromycin biosynthesis protein CIII-like C-terminal" evidence="1">
    <location>
        <begin position="146"/>
        <end position="275"/>
    </location>
</feature>
<dbReference type="InterPro" id="IPR050426">
    <property type="entry name" value="Glycosyltransferase_28"/>
</dbReference>
<dbReference type="Proteomes" id="UP000325466">
    <property type="component" value="Unassembled WGS sequence"/>
</dbReference>
<comment type="caution">
    <text evidence="2">The sequence shown here is derived from an EMBL/GenBank/DDBJ whole genome shotgun (WGS) entry which is preliminary data.</text>
</comment>
<gene>
    <name evidence="2" type="ORF">RAJCM14343_5226</name>
</gene>
<keyword evidence="2" id="KW-0808">Transferase</keyword>
<dbReference type="InterPro" id="IPR002213">
    <property type="entry name" value="UDP_glucos_trans"/>
</dbReference>
<sequence>MGLEMVTHPGIGRDLGDVVREDPADLVIIDCMLLNALDAAGREGLRHVALFHTCYGFFDGSFRRGPFGIVPRLKGLGPRRLWGQADLALVCSDRAFDPAGGRSDDHLFWAGAVHDAKTAAVRRMPPLVLVSLSTAGFPGQRAALQNILDAVAGMDIEVVVTTGPAIDPAGFHTPANATVHRYVPHSELMPSCSAVIGHGGHATTFRALAHGIPMVIMPMSAVTDQPGIGKAVAAAGVGQVVSKASSPERIRGVLGEVLSTDGYRDAAAELGARLRATHAASVAVDRLSTLIGSGG</sequence>
<dbReference type="PANTHER" id="PTHR48050:SF13">
    <property type="entry name" value="STEROL 3-BETA-GLUCOSYLTRANSFERASE UGT80A2"/>
    <property type="match status" value="1"/>
</dbReference>
<reference evidence="2 3" key="1">
    <citation type="journal article" date="2018" name="Biodegradation">
        <title>1,4-Dioxane degradation characteristics of Rhodococcus aetherivorans JCM 14343.</title>
        <authorList>
            <person name="Inoue D."/>
            <person name="Tsunoda T."/>
            <person name="Yamamoto N."/>
            <person name="Ike M."/>
            <person name="Sei K."/>
        </authorList>
    </citation>
    <scope>NUCLEOTIDE SEQUENCE [LARGE SCALE GENOMIC DNA]</scope>
    <source>
        <strain evidence="2 3">JCM 14343</strain>
    </source>
</reference>
<dbReference type="Gene3D" id="3.40.50.2000">
    <property type="entry name" value="Glycogen Phosphorylase B"/>
    <property type="match status" value="2"/>
</dbReference>
<evidence type="ECO:0000313" key="3">
    <source>
        <dbReference type="Proteomes" id="UP000325466"/>
    </source>
</evidence>
<dbReference type="GO" id="GO:0016740">
    <property type="term" value="F:transferase activity"/>
    <property type="evidence" value="ECO:0007669"/>
    <property type="project" value="UniProtKB-KW"/>
</dbReference>
<accession>A0ABQ0YTH1</accession>
<dbReference type="InterPro" id="IPR010610">
    <property type="entry name" value="EryCIII-like_C"/>
</dbReference>
<dbReference type="CDD" id="cd03784">
    <property type="entry name" value="GT1_Gtf-like"/>
    <property type="match status" value="1"/>
</dbReference>
<evidence type="ECO:0000259" key="1">
    <source>
        <dbReference type="Pfam" id="PF06722"/>
    </source>
</evidence>
<organism evidence="2 3">
    <name type="scientific">Rhodococcus aetherivorans</name>
    <dbReference type="NCBI Taxonomy" id="191292"/>
    <lineage>
        <taxon>Bacteria</taxon>
        <taxon>Bacillati</taxon>
        <taxon>Actinomycetota</taxon>
        <taxon>Actinomycetes</taxon>
        <taxon>Mycobacteriales</taxon>
        <taxon>Nocardiaceae</taxon>
        <taxon>Rhodococcus</taxon>
    </lineage>
</organism>